<dbReference type="Proteomes" id="UP001608902">
    <property type="component" value="Unassembled WGS sequence"/>
</dbReference>
<accession>A0ABD6E6Y6</accession>
<reference evidence="2 3" key="1">
    <citation type="submission" date="2024-08" db="EMBL/GenBank/DDBJ databases">
        <title>Gnathostoma spinigerum genome.</title>
        <authorList>
            <person name="Gonzalez-Bertolin B."/>
            <person name="Monzon S."/>
            <person name="Zaballos A."/>
            <person name="Jimenez P."/>
            <person name="Dekumyoy P."/>
            <person name="Varona S."/>
            <person name="Cuesta I."/>
            <person name="Sumanam S."/>
            <person name="Adisakwattana P."/>
            <person name="Gasser R.B."/>
            <person name="Hernandez-Gonzalez A."/>
            <person name="Young N.D."/>
            <person name="Perteguer M.J."/>
        </authorList>
    </citation>
    <scope>NUCLEOTIDE SEQUENCE [LARGE SCALE GENOMIC DNA]</scope>
    <source>
        <strain evidence="2">AL3</strain>
        <tissue evidence="2">Liver</tissue>
    </source>
</reference>
<sequence length="120" mass="13621">MFMLGFDVPIVLIVLIALLSYLLIVLILFAFCYRFQPQKLEQLEVEDVTQVSDASLPDCSMFLHWCPCADCSPRATLKNVCPSRQSVHRILLCECVRPQLDDNESVHGFNLVCCSVGDRR</sequence>
<evidence type="ECO:0000313" key="3">
    <source>
        <dbReference type="Proteomes" id="UP001608902"/>
    </source>
</evidence>
<comment type="caution">
    <text evidence="2">The sequence shown here is derived from an EMBL/GenBank/DDBJ whole genome shotgun (WGS) entry which is preliminary data.</text>
</comment>
<feature type="transmembrane region" description="Helical" evidence="1">
    <location>
        <begin position="12"/>
        <end position="33"/>
    </location>
</feature>
<keyword evidence="1" id="KW-0472">Membrane</keyword>
<evidence type="ECO:0000313" key="2">
    <source>
        <dbReference type="EMBL" id="MFH4975863.1"/>
    </source>
</evidence>
<keyword evidence="3" id="KW-1185">Reference proteome</keyword>
<evidence type="ECO:0000256" key="1">
    <source>
        <dbReference type="SAM" id="Phobius"/>
    </source>
</evidence>
<protein>
    <submittedName>
        <fullName evidence="2">Uncharacterized protein</fullName>
    </submittedName>
</protein>
<keyword evidence="1" id="KW-0812">Transmembrane</keyword>
<dbReference type="AlphaFoldDB" id="A0ABD6E6Y6"/>
<proteinExistence type="predicted"/>
<keyword evidence="1" id="KW-1133">Transmembrane helix</keyword>
<organism evidence="2 3">
    <name type="scientific">Gnathostoma spinigerum</name>
    <dbReference type="NCBI Taxonomy" id="75299"/>
    <lineage>
        <taxon>Eukaryota</taxon>
        <taxon>Metazoa</taxon>
        <taxon>Ecdysozoa</taxon>
        <taxon>Nematoda</taxon>
        <taxon>Chromadorea</taxon>
        <taxon>Rhabditida</taxon>
        <taxon>Spirurina</taxon>
        <taxon>Gnathostomatomorpha</taxon>
        <taxon>Gnathostomatoidea</taxon>
        <taxon>Gnathostomatidae</taxon>
        <taxon>Gnathostoma</taxon>
    </lineage>
</organism>
<name>A0ABD6E6Y6_9BILA</name>
<dbReference type="EMBL" id="JBGFUD010001166">
    <property type="protein sequence ID" value="MFH4975863.1"/>
    <property type="molecule type" value="Genomic_DNA"/>
</dbReference>
<gene>
    <name evidence="2" type="ORF">AB6A40_002572</name>
</gene>